<comment type="caution">
    <text evidence="1">The sequence shown here is derived from an EMBL/GenBank/DDBJ whole genome shotgun (WGS) entry which is preliminary data.</text>
</comment>
<dbReference type="AlphaFoldDB" id="A0A1F5KFE7"/>
<evidence type="ECO:0000313" key="2">
    <source>
        <dbReference type="Proteomes" id="UP000176527"/>
    </source>
</evidence>
<proteinExistence type="predicted"/>
<evidence type="ECO:0000313" key="1">
    <source>
        <dbReference type="EMBL" id="OGE39341.1"/>
    </source>
</evidence>
<reference evidence="1 2" key="1">
    <citation type="journal article" date="2016" name="Nat. Commun.">
        <title>Thousands of microbial genomes shed light on interconnected biogeochemical processes in an aquifer system.</title>
        <authorList>
            <person name="Anantharaman K."/>
            <person name="Brown C.T."/>
            <person name="Hug L.A."/>
            <person name="Sharon I."/>
            <person name="Castelle C.J."/>
            <person name="Probst A.J."/>
            <person name="Thomas B.C."/>
            <person name="Singh A."/>
            <person name="Wilkins M.J."/>
            <person name="Karaoz U."/>
            <person name="Brodie E.L."/>
            <person name="Williams K.H."/>
            <person name="Hubbard S.S."/>
            <person name="Banfield J.F."/>
        </authorList>
    </citation>
    <scope>NUCLEOTIDE SEQUENCE [LARGE SCALE GENOMIC DNA]</scope>
</reference>
<dbReference type="EMBL" id="MFDE01000002">
    <property type="protein sequence ID" value="OGE39341.1"/>
    <property type="molecule type" value="Genomic_DNA"/>
</dbReference>
<accession>A0A1F5KFE7</accession>
<gene>
    <name evidence="1" type="ORF">A3F00_02680</name>
</gene>
<name>A0A1F5KFE7_9BACT</name>
<sequence>MERSSENEIKLNTPVQRGKEKGSTCIKSKIFSIIGAGAIAAGNLVHPESSQADSWHPFNNRSREVLLVCLEESQSVSLYFDALWNMRVNRREFAYGGNFAVVIGNKETNQAYLGVVGSDLRDTYIENIRGYVNKQSTNLVESVDKLDASFTPGVYRYRHPNIPDLQRYTFDEHRENLIEGCYTETRIPQYPLPI</sequence>
<protein>
    <submittedName>
        <fullName evidence="1">Uncharacterized protein</fullName>
    </submittedName>
</protein>
<dbReference type="Proteomes" id="UP000176527">
    <property type="component" value="Unassembled WGS sequence"/>
</dbReference>
<organism evidence="1 2">
    <name type="scientific">Candidatus Daviesbacteria bacterium RIFCSPHIGHO2_12_FULL_37_11</name>
    <dbReference type="NCBI Taxonomy" id="1797777"/>
    <lineage>
        <taxon>Bacteria</taxon>
        <taxon>Candidatus Daviesiibacteriota</taxon>
    </lineage>
</organism>